<dbReference type="GO" id="GO:0008870">
    <property type="term" value="F:galactoside O-acetyltransferase activity"/>
    <property type="evidence" value="ECO:0007669"/>
    <property type="project" value="TreeGrafter"/>
</dbReference>
<keyword evidence="3 4" id="KW-0012">Acyltransferase</keyword>
<keyword evidence="6" id="KW-1185">Reference proteome</keyword>
<evidence type="ECO:0000313" key="6">
    <source>
        <dbReference type="Proteomes" id="UP000247345"/>
    </source>
</evidence>
<dbReference type="PROSITE" id="PS00101">
    <property type="entry name" value="HEXAPEP_TRANSFERASES"/>
    <property type="match status" value="1"/>
</dbReference>
<dbReference type="Proteomes" id="UP000247345">
    <property type="component" value="Unassembled WGS sequence"/>
</dbReference>
<organism evidence="5 6">
    <name type="scientific">Polaribacter butkevichii</name>
    <dbReference type="NCBI Taxonomy" id="218490"/>
    <lineage>
        <taxon>Bacteria</taxon>
        <taxon>Pseudomonadati</taxon>
        <taxon>Bacteroidota</taxon>
        <taxon>Flavobacteriia</taxon>
        <taxon>Flavobacteriales</taxon>
        <taxon>Flavobacteriaceae</taxon>
    </lineage>
</organism>
<dbReference type="Gene3D" id="2.160.10.10">
    <property type="entry name" value="Hexapeptide repeat proteins"/>
    <property type="match status" value="1"/>
</dbReference>
<evidence type="ECO:0000256" key="2">
    <source>
        <dbReference type="ARBA" id="ARBA00022737"/>
    </source>
</evidence>
<dbReference type="InterPro" id="IPR018357">
    <property type="entry name" value="Hexapep_transf_CS"/>
</dbReference>
<dbReference type="CDD" id="cd04647">
    <property type="entry name" value="LbH_MAT_like"/>
    <property type="match status" value="1"/>
</dbReference>
<dbReference type="RefSeq" id="WP_105050434.1">
    <property type="nucleotide sequence ID" value="NZ_CP150661.1"/>
</dbReference>
<sequence>MKKISFFEKLDFLIFGHLINFLYPGYYRPKYGYQKYYLLFFHFWIPQKLFRLNPKANWPVHFTSKILAAENIKKGILCDPGDNPNVYIQANNGIIIGNNVGFGTGSKVISANHSHTNHSKHTKTPPIVIGNNVFIGANSVILSNVNIGNNVIIGAGSIVSKNIPSNSIAVGNPCKVIKENLPYNESLIKINYNKKIPNKLKKTLLEKTL</sequence>
<dbReference type="EMBL" id="MSCK01000002">
    <property type="protein sequence ID" value="PQJ69508.1"/>
    <property type="molecule type" value="Genomic_DNA"/>
</dbReference>
<evidence type="ECO:0000313" key="5">
    <source>
        <dbReference type="EMBL" id="PQJ69508.1"/>
    </source>
</evidence>
<dbReference type="InterPro" id="IPR001451">
    <property type="entry name" value="Hexapep"/>
</dbReference>
<dbReference type="Pfam" id="PF00132">
    <property type="entry name" value="Hexapep"/>
    <property type="match status" value="1"/>
</dbReference>
<dbReference type="AlphaFoldDB" id="A0A2P6C9A3"/>
<proteinExistence type="inferred from homology"/>
<protein>
    <recommendedName>
        <fullName evidence="4">Acetyltransferase</fullName>
        <ecNumber evidence="4">2.3.1.-</ecNumber>
    </recommendedName>
</protein>
<keyword evidence="1 4" id="KW-0808">Transferase</keyword>
<name>A0A2P6C9A3_9FLAO</name>
<dbReference type="PANTHER" id="PTHR43017">
    <property type="entry name" value="GALACTOSIDE O-ACETYLTRANSFERASE"/>
    <property type="match status" value="1"/>
</dbReference>
<reference evidence="5 6" key="1">
    <citation type="submission" date="2016-12" db="EMBL/GenBank/DDBJ databases">
        <title>Trade-off between light-utilization and light-protection in marine flavobacteria.</title>
        <authorList>
            <person name="Kumagai Y."/>
            <person name="Yoshizawa S."/>
            <person name="Kogure K."/>
            <person name="Iwasaki W."/>
        </authorList>
    </citation>
    <scope>NUCLEOTIDE SEQUENCE [LARGE SCALE GENOMIC DNA]</scope>
    <source>
        <strain evidence="5 6">KCTC 12100</strain>
    </source>
</reference>
<dbReference type="EC" id="2.3.1.-" evidence="4"/>
<evidence type="ECO:0000256" key="1">
    <source>
        <dbReference type="ARBA" id="ARBA00022679"/>
    </source>
</evidence>
<dbReference type="InterPro" id="IPR039369">
    <property type="entry name" value="LacA-like"/>
</dbReference>
<gene>
    <name evidence="5" type="ORF">BTO14_16025</name>
</gene>
<dbReference type="InterPro" id="IPR011004">
    <property type="entry name" value="Trimer_LpxA-like_sf"/>
</dbReference>
<comment type="caution">
    <text evidence="5">The sequence shown here is derived from an EMBL/GenBank/DDBJ whole genome shotgun (WGS) entry which is preliminary data.</text>
</comment>
<accession>A0A2P6C9A3</accession>
<comment type="similarity">
    <text evidence="4">Belongs to the transferase hexapeptide repeat family.</text>
</comment>
<dbReference type="PANTHER" id="PTHR43017:SF1">
    <property type="entry name" value="ACETYLTRANSFERASE YJL218W-RELATED"/>
    <property type="match status" value="1"/>
</dbReference>
<evidence type="ECO:0000256" key="4">
    <source>
        <dbReference type="RuleBase" id="RU367021"/>
    </source>
</evidence>
<dbReference type="SUPFAM" id="SSF51161">
    <property type="entry name" value="Trimeric LpxA-like enzymes"/>
    <property type="match status" value="1"/>
</dbReference>
<evidence type="ECO:0000256" key="3">
    <source>
        <dbReference type="ARBA" id="ARBA00023315"/>
    </source>
</evidence>
<dbReference type="OrthoDB" id="9812571at2"/>
<keyword evidence="2" id="KW-0677">Repeat</keyword>